<dbReference type="PANTHER" id="PTHR37029">
    <property type="entry name" value="SSR1768 PROTEIN"/>
    <property type="match status" value="1"/>
</dbReference>
<dbReference type="AlphaFoldDB" id="A0A506PR33"/>
<organism evidence="1 2">
    <name type="scientific">Paucihalobacter ruber</name>
    <dbReference type="NCBI Taxonomy" id="2567861"/>
    <lineage>
        <taxon>Bacteria</taxon>
        <taxon>Pseudomonadati</taxon>
        <taxon>Bacteroidota</taxon>
        <taxon>Flavobacteriia</taxon>
        <taxon>Flavobacteriales</taxon>
        <taxon>Flavobacteriaceae</taxon>
        <taxon>Paucihalobacter</taxon>
    </lineage>
</organism>
<protein>
    <submittedName>
        <fullName evidence="1">DUF2283 domain-containing protein</fullName>
    </submittedName>
</protein>
<name>A0A506PR33_9FLAO</name>
<dbReference type="InterPro" id="IPR019270">
    <property type="entry name" value="DUF2283"/>
</dbReference>
<dbReference type="Pfam" id="PF10049">
    <property type="entry name" value="DUF2283"/>
    <property type="match status" value="1"/>
</dbReference>
<dbReference type="RefSeq" id="WP_140988968.1">
    <property type="nucleotide sequence ID" value="NZ_VHIQ01000001.1"/>
</dbReference>
<keyword evidence="2" id="KW-1185">Reference proteome</keyword>
<evidence type="ECO:0000313" key="1">
    <source>
        <dbReference type="EMBL" id="TPV35958.1"/>
    </source>
</evidence>
<dbReference type="Proteomes" id="UP000317332">
    <property type="component" value="Unassembled WGS sequence"/>
</dbReference>
<evidence type="ECO:0000313" key="2">
    <source>
        <dbReference type="Proteomes" id="UP000317332"/>
    </source>
</evidence>
<dbReference type="OrthoDB" id="9799670at2"/>
<gene>
    <name evidence="1" type="ORF">FJ651_03290</name>
</gene>
<dbReference type="PANTHER" id="PTHR37029:SF1">
    <property type="entry name" value="SSR1768 PROTEIN"/>
    <property type="match status" value="1"/>
</dbReference>
<comment type="caution">
    <text evidence="1">The sequence shown here is derived from an EMBL/GenBank/DDBJ whole genome shotgun (WGS) entry which is preliminary data.</text>
</comment>
<accession>A0A506PR33</accession>
<dbReference type="EMBL" id="VHIQ01000001">
    <property type="protein sequence ID" value="TPV35958.1"/>
    <property type="molecule type" value="Genomic_DNA"/>
</dbReference>
<proteinExistence type="predicted"/>
<sequence>MKVTYFKDTDTLLVTFSNSEVVDTKDINENTIIDLDAKGNLVAITIEHATKQTEVSSFSFDQITKLTA</sequence>
<reference evidence="1 2" key="1">
    <citation type="submission" date="2019-06" db="EMBL/GenBank/DDBJ databases">
        <title>Flavobacteriaceae Paucihalobacterium erythroidium CWB-1, complete genome.</title>
        <authorList>
            <person name="Wu S."/>
        </authorList>
    </citation>
    <scope>NUCLEOTIDE SEQUENCE [LARGE SCALE GENOMIC DNA]</scope>
    <source>
        <strain evidence="1 2">CWB-1</strain>
    </source>
</reference>